<dbReference type="Proteomes" id="UP000428333">
    <property type="component" value="Linkage Group LG05"/>
</dbReference>
<protein>
    <submittedName>
        <fullName evidence="7">Uncharacterized protein</fullName>
    </submittedName>
</protein>
<gene>
    <name evidence="7" type="ORF">C3L33_09192</name>
</gene>
<name>A0A6A4LI35_9ERIC</name>
<dbReference type="EMBL" id="QEFC01001230">
    <property type="protein sequence ID" value="KAE9458903.1"/>
    <property type="molecule type" value="Genomic_DNA"/>
</dbReference>
<dbReference type="PANTHER" id="PTHR31279">
    <property type="entry name" value="PROTEIN EXORDIUM-LIKE 5"/>
    <property type="match status" value="1"/>
</dbReference>
<evidence type="ECO:0000256" key="6">
    <source>
        <dbReference type="SAM" id="SignalP"/>
    </source>
</evidence>
<evidence type="ECO:0000256" key="3">
    <source>
        <dbReference type="ARBA" id="ARBA00022525"/>
    </source>
</evidence>
<evidence type="ECO:0000256" key="5">
    <source>
        <dbReference type="ARBA" id="ARBA00023591"/>
    </source>
</evidence>
<sequence>MASTLFSAHFVLKLLFVFSLFHTSFGTRKLTALFQPLATQLKYHNGPLLSGDITVNLIWYGIFDPSQCSIISDFILSLSSSSPSQPQGQPSVATWFANTNEYYPFVQGRNPTSVSVSLGNQTHDEGYSLGKSLTQNNITQLASTAYQTDAIVIVLTSADVLVEKFCMICGTHGSSDNKLVYIWVGNSETQCPGHCAWPFHQPIYGPQSPPLTAPNADVGMDGMVINVASLLVGAITNPYGNGIYQGLAVAPLEACAACTGIYAKGAYAGFPGKLLVDPTTGASYNAVGVNRREYCLPACFDPLTSSCSTLV</sequence>
<comment type="caution">
    <text evidence="7">The sequence shown here is derived from an EMBL/GenBank/DDBJ whole genome shotgun (WGS) entry which is preliminary data.</text>
</comment>
<comment type="similarity">
    <text evidence="5">Belongs to the EXORDIUM family.</text>
</comment>
<reference evidence="7 8" key="1">
    <citation type="journal article" date="2019" name="Genome Biol. Evol.">
        <title>The Rhododendron genome and chromosomal organization provide insight into shared whole-genome duplications across the heath family (Ericaceae).</title>
        <authorList>
            <person name="Soza V.L."/>
            <person name="Lindsley D."/>
            <person name="Waalkes A."/>
            <person name="Ramage E."/>
            <person name="Patwardhan R.P."/>
            <person name="Burton J.N."/>
            <person name="Adey A."/>
            <person name="Kumar A."/>
            <person name="Qiu R."/>
            <person name="Shendure J."/>
            <person name="Hall B."/>
        </authorList>
    </citation>
    <scope>NUCLEOTIDE SEQUENCE [LARGE SCALE GENOMIC DNA]</scope>
    <source>
        <strain evidence="7">RSF 1966-606</strain>
    </source>
</reference>
<keyword evidence="8" id="KW-1185">Reference proteome</keyword>
<dbReference type="OrthoDB" id="1584059at2759"/>
<dbReference type="Pfam" id="PF04674">
    <property type="entry name" value="Phi_1"/>
    <property type="match status" value="1"/>
</dbReference>
<feature type="signal peptide" evidence="6">
    <location>
        <begin position="1"/>
        <end position="26"/>
    </location>
</feature>
<comment type="subcellular location">
    <subcellularLocation>
        <location evidence="1">Secreted</location>
        <location evidence="1">Extracellular space</location>
        <location evidence="1">Apoplast</location>
    </subcellularLocation>
</comment>
<dbReference type="PANTHER" id="PTHR31279:SF54">
    <property type="entry name" value="PROTEIN EXORDIUM-RELATED"/>
    <property type="match status" value="1"/>
</dbReference>
<evidence type="ECO:0000256" key="2">
    <source>
        <dbReference type="ARBA" id="ARBA00022523"/>
    </source>
</evidence>
<proteinExistence type="inferred from homology"/>
<keyword evidence="4 6" id="KW-0732">Signal</keyword>
<feature type="non-terminal residue" evidence="7">
    <location>
        <position position="1"/>
    </location>
</feature>
<keyword evidence="3" id="KW-0964">Secreted</keyword>
<dbReference type="GO" id="GO:0048046">
    <property type="term" value="C:apoplast"/>
    <property type="evidence" value="ECO:0007669"/>
    <property type="project" value="UniProtKB-SubCell"/>
</dbReference>
<accession>A0A6A4LI35</accession>
<evidence type="ECO:0000256" key="1">
    <source>
        <dbReference type="ARBA" id="ARBA00004271"/>
    </source>
</evidence>
<feature type="chain" id="PRO_5025532523" evidence="6">
    <location>
        <begin position="27"/>
        <end position="311"/>
    </location>
</feature>
<evidence type="ECO:0000256" key="4">
    <source>
        <dbReference type="ARBA" id="ARBA00022729"/>
    </source>
</evidence>
<keyword evidence="2" id="KW-0052">Apoplast</keyword>
<dbReference type="AlphaFoldDB" id="A0A6A4LI35"/>
<organism evidence="7 8">
    <name type="scientific">Rhododendron williamsianum</name>
    <dbReference type="NCBI Taxonomy" id="262921"/>
    <lineage>
        <taxon>Eukaryota</taxon>
        <taxon>Viridiplantae</taxon>
        <taxon>Streptophyta</taxon>
        <taxon>Embryophyta</taxon>
        <taxon>Tracheophyta</taxon>
        <taxon>Spermatophyta</taxon>
        <taxon>Magnoliopsida</taxon>
        <taxon>eudicotyledons</taxon>
        <taxon>Gunneridae</taxon>
        <taxon>Pentapetalae</taxon>
        <taxon>asterids</taxon>
        <taxon>Ericales</taxon>
        <taxon>Ericaceae</taxon>
        <taxon>Ericoideae</taxon>
        <taxon>Rhodoreae</taxon>
        <taxon>Rhododendron</taxon>
    </lineage>
</organism>
<evidence type="ECO:0000313" key="8">
    <source>
        <dbReference type="Proteomes" id="UP000428333"/>
    </source>
</evidence>
<dbReference type="InterPro" id="IPR006766">
    <property type="entry name" value="EXORDIUM-like"/>
</dbReference>
<evidence type="ECO:0000313" key="7">
    <source>
        <dbReference type="EMBL" id="KAE9458903.1"/>
    </source>
</evidence>